<dbReference type="EMBL" id="LJIG01016154">
    <property type="protein sequence ID" value="KRT81452.1"/>
    <property type="molecule type" value="Genomic_DNA"/>
</dbReference>
<dbReference type="PROSITE" id="PS00061">
    <property type="entry name" value="ADH_SHORT"/>
    <property type="match status" value="1"/>
</dbReference>
<dbReference type="Proteomes" id="UP000051574">
    <property type="component" value="Unassembled WGS sequence"/>
</dbReference>
<dbReference type="PANTHER" id="PTHR43313">
    <property type="entry name" value="SHORT-CHAIN DEHYDROGENASE/REDUCTASE FAMILY 9C"/>
    <property type="match status" value="1"/>
</dbReference>
<sequence>FCPLLRKYNARLIVISSHCALSTLPGLSAYGATKAALLAWCDGIRVELGKYGVSVISFIPGSFIQHSNIMAKHDENVLQMQTDFTSEQKKFYGDYFKRYNSYLGALSRQNPPVRIPDGGLYENFGRALLDTRPKAVYINESLKYKIYHVIFKYAPTTIR</sequence>
<feature type="non-terminal residue" evidence="2">
    <location>
        <position position="159"/>
    </location>
</feature>
<name>A0A0T6B213_9SCAR</name>
<evidence type="ECO:0000313" key="3">
    <source>
        <dbReference type="Proteomes" id="UP000051574"/>
    </source>
</evidence>
<evidence type="ECO:0000256" key="1">
    <source>
        <dbReference type="ARBA" id="ARBA00023002"/>
    </source>
</evidence>
<gene>
    <name evidence="2" type="ORF">AMK59_5249</name>
</gene>
<dbReference type="PANTHER" id="PTHR43313:SF36">
    <property type="entry name" value="D-BETA-HYDROXYBUTYRATE DEHYDROGENASE, MITOCHONDRIAL"/>
    <property type="match status" value="1"/>
</dbReference>
<dbReference type="GO" id="GO:0016491">
    <property type="term" value="F:oxidoreductase activity"/>
    <property type="evidence" value="ECO:0007669"/>
    <property type="project" value="UniProtKB-KW"/>
</dbReference>
<keyword evidence="1" id="KW-0560">Oxidoreductase</keyword>
<dbReference type="OrthoDB" id="294295at2759"/>
<dbReference type="InterPro" id="IPR020904">
    <property type="entry name" value="Sc_DH/Rdtase_CS"/>
</dbReference>
<dbReference type="Pfam" id="PF00106">
    <property type="entry name" value="adh_short"/>
    <property type="match status" value="1"/>
</dbReference>
<dbReference type="InterPro" id="IPR036291">
    <property type="entry name" value="NAD(P)-bd_dom_sf"/>
</dbReference>
<dbReference type="AlphaFoldDB" id="A0A0T6B213"/>
<dbReference type="GO" id="GO:0008202">
    <property type="term" value="P:steroid metabolic process"/>
    <property type="evidence" value="ECO:0007669"/>
    <property type="project" value="TreeGrafter"/>
</dbReference>
<keyword evidence="3" id="KW-1185">Reference proteome</keyword>
<protein>
    <recommendedName>
        <fullName evidence="4">Dehydrogenase</fullName>
    </recommendedName>
</protein>
<organism evidence="2 3">
    <name type="scientific">Oryctes borbonicus</name>
    <dbReference type="NCBI Taxonomy" id="1629725"/>
    <lineage>
        <taxon>Eukaryota</taxon>
        <taxon>Metazoa</taxon>
        <taxon>Ecdysozoa</taxon>
        <taxon>Arthropoda</taxon>
        <taxon>Hexapoda</taxon>
        <taxon>Insecta</taxon>
        <taxon>Pterygota</taxon>
        <taxon>Neoptera</taxon>
        <taxon>Endopterygota</taxon>
        <taxon>Coleoptera</taxon>
        <taxon>Polyphaga</taxon>
        <taxon>Scarabaeiformia</taxon>
        <taxon>Scarabaeidae</taxon>
        <taxon>Dynastinae</taxon>
        <taxon>Oryctes</taxon>
    </lineage>
</organism>
<dbReference type="InterPro" id="IPR002347">
    <property type="entry name" value="SDR_fam"/>
</dbReference>
<comment type="caution">
    <text evidence="2">The sequence shown here is derived from an EMBL/GenBank/DDBJ whole genome shotgun (WGS) entry which is preliminary data.</text>
</comment>
<dbReference type="Gene3D" id="3.40.50.720">
    <property type="entry name" value="NAD(P)-binding Rossmann-like Domain"/>
    <property type="match status" value="1"/>
</dbReference>
<evidence type="ECO:0000313" key="2">
    <source>
        <dbReference type="EMBL" id="KRT81452.1"/>
    </source>
</evidence>
<proteinExistence type="predicted"/>
<accession>A0A0T6B213</accession>
<evidence type="ECO:0008006" key="4">
    <source>
        <dbReference type="Google" id="ProtNLM"/>
    </source>
</evidence>
<reference evidence="2 3" key="1">
    <citation type="submission" date="2015-09" db="EMBL/GenBank/DDBJ databases">
        <title>Draft genome of the scarab beetle Oryctes borbonicus.</title>
        <authorList>
            <person name="Meyer J.M."/>
            <person name="Markov G.V."/>
            <person name="Baskaran P."/>
            <person name="Herrmann M."/>
            <person name="Sommer R.J."/>
            <person name="Roedelsperger C."/>
        </authorList>
    </citation>
    <scope>NUCLEOTIDE SEQUENCE [LARGE SCALE GENOMIC DNA]</scope>
    <source>
        <strain evidence="2">OB123</strain>
        <tissue evidence="2">Whole animal</tissue>
    </source>
</reference>
<dbReference type="SUPFAM" id="SSF51735">
    <property type="entry name" value="NAD(P)-binding Rossmann-fold domains"/>
    <property type="match status" value="1"/>
</dbReference>
<feature type="non-terminal residue" evidence="2">
    <location>
        <position position="1"/>
    </location>
</feature>